<dbReference type="Proteomes" id="UP000622687">
    <property type="component" value="Unassembled WGS sequence"/>
</dbReference>
<dbReference type="AlphaFoldDB" id="A0A934HUC6"/>
<dbReference type="RefSeq" id="WP_178908825.1">
    <property type="nucleotide sequence ID" value="NZ_JAEEGB010000033.1"/>
</dbReference>
<name>A0A934HUC6_9CLOT</name>
<sequence length="48" mass="5756">MIRRRSNPSKDMIIGNINDDIRIIDKEDIMAMFNNQKDGTRAKFRIFR</sequence>
<protein>
    <submittedName>
        <fullName evidence="1">Uncharacterized protein</fullName>
    </submittedName>
</protein>
<dbReference type="EMBL" id="JAEEGB010000033">
    <property type="protein sequence ID" value="MBI6874716.1"/>
    <property type="molecule type" value="Genomic_DNA"/>
</dbReference>
<evidence type="ECO:0000313" key="2">
    <source>
        <dbReference type="Proteomes" id="UP000622687"/>
    </source>
</evidence>
<proteinExistence type="predicted"/>
<reference evidence="1" key="1">
    <citation type="submission" date="2020-12" db="EMBL/GenBank/DDBJ databases">
        <title>Clostridium thailandense sp. nov., a novel acetogenic bacterium isolated from peat land soil in Thailand.</title>
        <authorList>
            <person name="Chaikitkaew S."/>
            <person name="Birkeland N.K."/>
        </authorList>
    </citation>
    <scope>NUCLEOTIDE SEQUENCE</scope>
    <source>
        <strain evidence="1">DSM 17425</strain>
    </source>
</reference>
<evidence type="ECO:0000313" key="1">
    <source>
        <dbReference type="EMBL" id="MBI6874716.1"/>
    </source>
</evidence>
<gene>
    <name evidence="1" type="ORF">I6U51_18775</name>
</gene>
<organism evidence="1 2">
    <name type="scientific">Clostridium aciditolerans</name>
    <dbReference type="NCBI Taxonomy" id="339861"/>
    <lineage>
        <taxon>Bacteria</taxon>
        <taxon>Bacillati</taxon>
        <taxon>Bacillota</taxon>
        <taxon>Clostridia</taxon>
        <taxon>Eubacteriales</taxon>
        <taxon>Clostridiaceae</taxon>
        <taxon>Clostridium</taxon>
    </lineage>
</organism>
<accession>A0A934HUC6</accession>
<keyword evidence="2" id="KW-1185">Reference proteome</keyword>
<comment type="caution">
    <text evidence="1">The sequence shown here is derived from an EMBL/GenBank/DDBJ whole genome shotgun (WGS) entry which is preliminary data.</text>
</comment>